<gene>
    <name evidence="1" type="ORF">I8E28_12865</name>
</gene>
<proteinExistence type="predicted"/>
<name>A0A934Q2S9_9BURK</name>
<dbReference type="AlphaFoldDB" id="A0A934Q2S9"/>
<organism evidence="1 2">
    <name type="scientific">Ramlibacter algicola</name>
    <dbReference type="NCBI Taxonomy" id="2795217"/>
    <lineage>
        <taxon>Bacteria</taxon>
        <taxon>Pseudomonadati</taxon>
        <taxon>Pseudomonadota</taxon>
        <taxon>Betaproteobacteria</taxon>
        <taxon>Burkholderiales</taxon>
        <taxon>Comamonadaceae</taxon>
        <taxon>Ramlibacter</taxon>
    </lineage>
</organism>
<reference evidence="1" key="1">
    <citation type="submission" date="2020-12" db="EMBL/GenBank/DDBJ databases">
        <title>Ramlibacter sp. nov., isolated from a freshwater alga, Cryptomonas.</title>
        <authorList>
            <person name="Kim H.M."/>
            <person name="Jeon C.O."/>
        </authorList>
    </citation>
    <scope>NUCLEOTIDE SEQUENCE</scope>
    <source>
        <strain evidence="1">CrO1</strain>
    </source>
</reference>
<keyword evidence="2" id="KW-1185">Reference proteome</keyword>
<accession>A0A934Q2S9</accession>
<evidence type="ECO:0000313" key="2">
    <source>
        <dbReference type="Proteomes" id="UP000617041"/>
    </source>
</evidence>
<evidence type="ECO:0000313" key="1">
    <source>
        <dbReference type="EMBL" id="MBK0393486.1"/>
    </source>
</evidence>
<dbReference type="EMBL" id="JAEDAO010000001">
    <property type="protein sequence ID" value="MBK0393486.1"/>
    <property type="molecule type" value="Genomic_DNA"/>
</dbReference>
<sequence>MHSPRAHGASFPDTMPSDLDLDVEAERVVGPLHGYHVACYSVPADEGFFAYAKVYTEPLSCVWNTPSPVAKYAAGPFATGDLAIEAVVQKCDLDLRQRVSKANRLMRWLARAGRGPARS</sequence>
<dbReference type="Proteomes" id="UP000617041">
    <property type="component" value="Unassembled WGS sequence"/>
</dbReference>
<comment type="caution">
    <text evidence="1">The sequence shown here is derived from an EMBL/GenBank/DDBJ whole genome shotgun (WGS) entry which is preliminary data.</text>
</comment>
<protein>
    <submittedName>
        <fullName evidence="1">Uncharacterized protein</fullName>
    </submittedName>
</protein>
<dbReference type="RefSeq" id="WP_200788451.1">
    <property type="nucleotide sequence ID" value="NZ_JAEDAO010000001.1"/>
</dbReference>